<dbReference type="EMBL" id="BARV01007843">
    <property type="protein sequence ID" value="GAI13493.1"/>
    <property type="molecule type" value="Genomic_DNA"/>
</dbReference>
<comment type="caution">
    <text evidence="1">The sequence shown here is derived from an EMBL/GenBank/DDBJ whole genome shotgun (WGS) entry which is preliminary data.</text>
</comment>
<dbReference type="AlphaFoldDB" id="X1L3G9"/>
<protein>
    <submittedName>
        <fullName evidence="1">Uncharacterized protein</fullName>
    </submittedName>
</protein>
<proteinExistence type="predicted"/>
<organism evidence="1">
    <name type="scientific">marine sediment metagenome</name>
    <dbReference type="NCBI Taxonomy" id="412755"/>
    <lineage>
        <taxon>unclassified sequences</taxon>
        <taxon>metagenomes</taxon>
        <taxon>ecological metagenomes</taxon>
    </lineage>
</organism>
<reference evidence="1" key="1">
    <citation type="journal article" date="2014" name="Front. Microbiol.">
        <title>High frequency of phylogenetically diverse reductive dehalogenase-homologous genes in deep subseafloor sedimentary metagenomes.</title>
        <authorList>
            <person name="Kawai M."/>
            <person name="Futagami T."/>
            <person name="Toyoda A."/>
            <person name="Takaki Y."/>
            <person name="Nishi S."/>
            <person name="Hori S."/>
            <person name="Arai W."/>
            <person name="Tsubouchi T."/>
            <person name="Morono Y."/>
            <person name="Uchiyama I."/>
            <person name="Ito T."/>
            <person name="Fujiyama A."/>
            <person name="Inagaki F."/>
            <person name="Takami H."/>
        </authorList>
    </citation>
    <scope>NUCLEOTIDE SEQUENCE</scope>
    <source>
        <strain evidence="1">Expedition CK06-06</strain>
    </source>
</reference>
<gene>
    <name evidence="1" type="ORF">S06H3_15904</name>
</gene>
<feature type="non-terminal residue" evidence="1">
    <location>
        <position position="43"/>
    </location>
</feature>
<evidence type="ECO:0000313" key="1">
    <source>
        <dbReference type="EMBL" id="GAI13493.1"/>
    </source>
</evidence>
<name>X1L3G9_9ZZZZ</name>
<sequence>MTLVKWKPAAILGRDFDSLISNFIPRPVGLLRFSDAAWSPNVD</sequence>
<accession>X1L3G9</accession>